<dbReference type="PANTHER" id="PTHR34047">
    <property type="entry name" value="NUCLEAR INTRON MATURASE 1, MITOCHONDRIAL-RELATED"/>
    <property type="match status" value="1"/>
</dbReference>
<feature type="domain" description="Reverse transcriptase" evidence="2">
    <location>
        <begin position="97"/>
        <end position="320"/>
    </location>
</feature>
<protein>
    <submittedName>
        <fullName evidence="3">Group II intron-encoded protein LtrA</fullName>
    </submittedName>
</protein>
<name>A0A517YKA5_9BACT</name>
<evidence type="ECO:0000256" key="1">
    <source>
        <dbReference type="ARBA" id="ARBA00034120"/>
    </source>
</evidence>
<gene>
    <name evidence="3" type="primary">ltrA_6</name>
    <name evidence="3" type="ORF">ETAA8_57820</name>
</gene>
<dbReference type="KEGG" id="aagg:ETAA8_57820"/>
<dbReference type="AlphaFoldDB" id="A0A517YKA5"/>
<reference evidence="3 4" key="1">
    <citation type="submission" date="2019-02" db="EMBL/GenBank/DDBJ databases">
        <title>Deep-cultivation of Planctomycetes and their phenomic and genomic characterization uncovers novel biology.</title>
        <authorList>
            <person name="Wiegand S."/>
            <person name="Jogler M."/>
            <person name="Boedeker C."/>
            <person name="Pinto D."/>
            <person name="Vollmers J."/>
            <person name="Rivas-Marin E."/>
            <person name="Kohn T."/>
            <person name="Peeters S.H."/>
            <person name="Heuer A."/>
            <person name="Rast P."/>
            <person name="Oberbeckmann S."/>
            <person name="Bunk B."/>
            <person name="Jeske O."/>
            <person name="Meyerdierks A."/>
            <person name="Storesund J.E."/>
            <person name="Kallscheuer N."/>
            <person name="Luecker S."/>
            <person name="Lage O.M."/>
            <person name="Pohl T."/>
            <person name="Merkel B.J."/>
            <person name="Hornburger P."/>
            <person name="Mueller R.-W."/>
            <person name="Bruemmer F."/>
            <person name="Labrenz M."/>
            <person name="Spormann A.M."/>
            <person name="Op den Camp H."/>
            <person name="Overmann J."/>
            <person name="Amann R."/>
            <person name="Jetten M.S.M."/>
            <person name="Mascher T."/>
            <person name="Medema M.H."/>
            <person name="Devos D.P."/>
            <person name="Kaster A.-K."/>
            <person name="Ovreas L."/>
            <person name="Rohde M."/>
            <person name="Galperin M.Y."/>
            <person name="Jogler C."/>
        </authorList>
    </citation>
    <scope>NUCLEOTIDE SEQUENCE [LARGE SCALE GENOMIC DNA]</scope>
    <source>
        <strain evidence="3 4">ETA_A8</strain>
    </source>
</reference>
<evidence type="ECO:0000313" key="4">
    <source>
        <dbReference type="Proteomes" id="UP000315017"/>
    </source>
</evidence>
<comment type="similarity">
    <text evidence="1">Belongs to the bacterial reverse transcriptase family.</text>
</comment>
<proteinExistence type="inferred from homology"/>
<evidence type="ECO:0000259" key="2">
    <source>
        <dbReference type="PROSITE" id="PS50878"/>
    </source>
</evidence>
<dbReference type="PANTHER" id="PTHR34047:SF8">
    <property type="entry name" value="PROTEIN YKFC"/>
    <property type="match status" value="1"/>
</dbReference>
<dbReference type="InterPro" id="IPR000477">
    <property type="entry name" value="RT_dom"/>
</dbReference>
<dbReference type="Pfam" id="PF00078">
    <property type="entry name" value="RVT_1"/>
    <property type="match status" value="1"/>
</dbReference>
<dbReference type="InterPro" id="IPR043502">
    <property type="entry name" value="DNA/RNA_pol_sf"/>
</dbReference>
<dbReference type="SUPFAM" id="SSF56672">
    <property type="entry name" value="DNA/RNA polymerases"/>
    <property type="match status" value="1"/>
</dbReference>
<sequence>MYEAGYTPGRPIPVGAHAGTLEDFAHRFQRDVRACHKQFEVPRAEKSVPLLEHWYDTRNLALALIHIQQRGGESPGPDGIRPEHYTINEWFDVFRQIQPLLINGEYDPSPPRKVEIAKLSGRGFRTIEIANLIDRIVARATYQWLWPWMEPNFYRRSYGFRSQRGTWHALREAVRVSTRNDLYHWLCHDLVSAFDRVPRNRLLDLLAWVPSAMLRVLSRLIDTGRKHGIPQGSALSPLLLNFYLTKHLDTPWQLQCPLTPMLRYADDILVLVGNNEGAQSADALLRRLLTPSGFQLRDNARDATSNLGAGESADWLGFTVATQANLSVRIGEQRWRRLERGLERASATEDGASSAKSVLKGWFDYLGPTYDHEDRASVLRGAKDLADRVSSNGCVPTRELRDAWRNSQRRWSRLTDPNPRLVLPRKQRQIPAIVVQDQDECPF</sequence>
<evidence type="ECO:0000313" key="3">
    <source>
        <dbReference type="EMBL" id="QDU30636.1"/>
    </source>
</evidence>
<dbReference type="PROSITE" id="PS50878">
    <property type="entry name" value="RT_POL"/>
    <property type="match status" value="1"/>
</dbReference>
<dbReference type="InterPro" id="IPR051083">
    <property type="entry name" value="GrpII_Intron_Splice-Mob/Def"/>
</dbReference>
<dbReference type="EMBL" id="CP036274">
    <property type="protein sequence ID" value="QDU30636.1"/>
    <property type="molecule type" value="Genomic_DNA"/>
</dbReference>
<accession>A0A517YKA5</accession>
<dbReference type="Proteomes" id="UP000315017">
    <property type="component" value="Chromosome"/>
</dbReference>
<keyword evidence="4" id="KW-1185">Reference proteome</keyword>
<dbReference type="RefSeq" id="WP_202921308.1">
    <property type="nucleotide sequence ID" value="NZ_CP036274.1"/>
</dbReference>
<organism evidence="3 4">
    <name type="scientific">Anatilimnocola aggregata</name>
    <dbReference type="NCBI Taxonomy" id="2528021"/>
    <lineage>
        <taxon>Bacteria</taxon>
        <taxon>Pseudomonadati</taxon>
        <taxon>Planctomycetota</taxon>
        <taxon>Planctomycetia</taxon>
        <taxon>Pirellulales</taxon>
        <taxon>Pirellulaceae</taxon>
        <taxon>Anatilimnocola</taxon>
    </lineage>
</organism>